<comment type="caution">
    <text evidence="6">The sequence shown here is derived from an EMBL/GenBank/DDBJ whole genome shotgun (WGS) entry which is preliminary data.</text>
</comment>
<dbReference type="PATRIC" id="fig|1685125.3.peg.22"/>
<dbReference type="InterPro" id="IPR013154">
    <property type="entry name" value="ADH-like_N"/>
</dbReference>
<evidence type="ECO:0000313" key="7">
    <source>
        <dbReference type="Proteomes" id="UP000054016"/>
    </source>
</evidence>
<keyword evidence="1 4" id="KW-0479">Metal-binding</keyword>
<dbReference type="InterPro" id="IPR013149">
    <property type="entry name" value="ADH-like_C"/>
</dbReference>
<feature type="domain" description="Enoyl reductase (ER)" evidence="5">
    <location>
        <begin position="8"/>
        <end position="337"/>
    </location>
</feature>
<dbReference type="CDD" id="cd08235">
    <property type="entry name" value="iditol_2_DH_like"/>
    <property type="match status" value="1"/>
</dbReference>
<dbReference type="EMBL" id="LFWV01000038">
    <property type="protein sequence ID" value="KON31302.1"/>
    <property type="molecule type" value="Genomic_DNA"/>
</dbReference>
<dbReference type="InterPro" id="IPR002328">
    <property type="entry name" value="ADH_Zn_CS"/>
</dbReference>
<evidence type="ECO:0000256" key="4">
    <source>
        <dbReference type="RuleBase" id="RU361277"/>
    </source>
</evidence>
<evidence type="ECO:0000256" key="2">
    <source>
        <dbReference type="ARBA" id="ARBA00022833"/>
    </source>
</evidence>
<dbReference type="AlphaFoldDB" id="A0A0M0BRT4"/>
<sequence length="342" mass="37653">MLAAVYYNNKDVRVQEVPKPEIEDDEILMKVMASGICGSDVTEWYRVPKAPRILGHEATGVIEKVGSRVSGCKVGDRVFVSHHVPCNKCRYCLRGHHTACRTLHTTNYYPGGFAQYIRVPRINVETGVYKLPSETSFEDGTFIEPLACVVRGQRLAQIHKNDVLLVIGSGVSGILHVQLAKRKGLKRVVVADINKYRLELAEKFGADCTINAQGNLPYKLKENNDGRLADKVVVCTGATQAALTALDCVDKGGIILFFAVPDPSVNVPVPINKFWRNEISLKTSYGAAPNDLVESLAILAEGKLNVRDMITHRLSLRQAAEGFRLMAEAGESLKVVLEPNRD</sequence>
<dbReference type="InterPro" id="IPR050129">
    <property type="entry name" value="Zn_alcohol_dh"/>
</dbReference>
<evidence type="ECO:0000256" key="1">
    <source>
        <dbReference type="ARBA" id="ARBA00022723"/>
    </source>
</evidence>
<keyword evidence="3" id="KW-0560">Oxidoreductase</keyword>
<dbReference type="GO" id="GO:0043168">
    <property type="term" value="F:anion binding"/>
    <property type="evidence" value="ECO:0007669"/>
    <property type="project" value="UniProtKB-ARBA"/>
</dbReference>
<dbReference type="GO" id="GO:0030554">
    <property type="term" value="F:adenyl nucleotide binding"/>
    <property type="evidence" value="ECO:0007669"/>
    <property type="project" value="UniProtKB-ARBA"/>
</dbReference>
<dbReference type="PANTHER" id="PTHR43401">
    <property type="entry name" value="L-THREONINE 3-DEHYDROGENASE"/>
    <property type="match status" value="1"/>
</dbReference>
<dbReference type="InterPro" id="IPR011032">
    <property type="entry name" value="GroES-like_sf"/>
</dbReference>
<evidence type="ECO:0000313" key="6">
    <source>
        <dbReference type="EMBL" id="KON31302.1"/>
    </source>
</evidence>
<evidence type="ECO:0000259" key="5">
    <source>
        <dbReference type="SMART" id="SM00829"/>
    </source>
</evidence>
<protein>
    <submittedName>
        <fullName evidence="6">Alcohol dehydrogenase</fullName>
    </submittedName>
</protein>
<dbReference type="SUPFAM" id="SSF50129">
    <property type="entry name" value="GroES-like"/>
    <property type="match status" value="1"/>
</dbReference>
<organism evidence="6 7">
    <name type="scientific">miscellaneous Crenarchaeota group-1 archaeon SG8-32-3</name>
    <dbReference type="NCBI Taxonomy" id="1685125"/>
    <lineage>
        <taxon>Archaea</taxon>
        <taxon>Candidatus Bathyarchaeota</taxon>
        <taxon>MCG-1</taxon>
    </lineage>
</organism>
<keyword evidence="2 4" id="KW-0862">Zinc</keyword>
<evidence type="ECO:0000256" key="3">
    <source>
        <dbReference type="ARBA" id="ARBA00023002"/>
    </source>
</evidence>
<dbReference type="PROSITE" id="PS00059">
    <property type="entry name" value="ADH_ZINC"/>
    <property type="match status" value="1"/>
</dbReference>
<reference evidence="7" key="1">
    <citation type="submission" date="2015-06" db="EMBL/GenBank/DDBJ databases">
        <title>New insights into the roles of widespread benthic archaea in carbon and nitrogen cycling.</title>
        <authorList>
            <person name="Lazar C.S."/>
            <person name="Baker B.J."/>
            <person name="Seitz K.W."/>
            <person name="Hyde A.S."/>
            <person name="Dick G.J."/>
            <person name="Hinrichs K.-U."/>
            <person name="Teske A.P."/>
        </authorList>
    </citation>
    <scope>NUCLEOTIDE SEQUENCE [LARGE SCALE GENOMIC DNA]</scope>
</reference>
<dbReference type="InterPro" id="IPR036291">
    <property type="entry name" value="NAD(P)-bd_dom_sf"/>
</dbReference>
<proteinExistence type="inferred from homology"/>
<dbReference type="SMART" id="SM00829">
    <property type="entry name" value="PKS_ER"/>
    <property type="match status" value="1"/>
</dbReference>
<dbReference type="InterPro" id="IPR020843">
    <property type="entry name" value="ER"/>
</dbReference>
<dbReference type="GO" id="GO:0008270">
    <property type="term" value="F:zinc ion binding"/>
    <property type="evidence" value="ECO:0007669"/>
    <property type="project" value="InterPro"/>
</dbReference>
<dbReference type="GO" id="GO:0051262">
    <property type="term" value="P:protein tetramerization"/>
    <property type="evidence" value="ECO:0007669"/>
    <property type="project" value="UniProtKB-ARBA"/>
</dbReference>
<dbReference type="Gene3D" id="3.40.50.720">
    <property type="entry name" value="NAD(P)-binding Rossmann-like Domain"/>
    <property type="match status" value="1"/>
</dbReference>
<gene>
    <name evidence="6" type="ORF">AC478_03065</name>
</gene>
<dbReference type="Gene3D" id="3.90.180.10">
    <property type="entry name" value="Medium-chain alcohol dehydrogenases, catalytic domain"/>
    <property type="match status" value="1"/>
</dbReference>
<dbReference type="GO" id="GO:0016616">
    <property type="term" value="F:oxidoreductase activity, acting on the CH-OH group of donors, NAD or NADP as acceptor"/>
    <property type="evidence" value="ECO:0007669"/>
    <property type="project" value="UniProtKB-ARBA"/>
</dbReference>
<comment type="similarity">
    <text evidence="4">Belongs to the zinc-containing alcohol dehydrogenase family.</text>
</comment>
<dbReference type="Proteomes" id="UP000054016">
    <property type="component" value="Unassembled WGS sequence"/>
</dbReference>
<comment type="cofactor">
    <cofactor evidence="4">
        <name>Zn(2+)</name>
        <dbReference type="ChEBI" id="CHEBI:29105"/>
    </cofactor>
</comment>
<accession>A0A0M0BRT4</accession>
<dbReference type="Pfam" id="PF00107">
    <property type="entry name" value="ADH_zinc_N"/>
    <property type="match status" value="1"/>
</dbReference>
<dbReference type="SUPFAM" id="SSF51735">
    <property type="entry name" value="NAD(P)-binding Rossmann-fold domains"/>
    <property type="match status" value="1"/>
</dbReference>
<dbReference type="Pfam" id="PF08240">
    <property type="entry name" value="ADH_N"/>
    <property type="match status" value="1"/>
</dbReference>
<dbReference type="PANTHER" id="PTHR43401:SF2">
    <property type="entry name" value="L-THREONINE 3-DEHYDROGENASE"/>
    <property type="match status" value="1"/>
</dbReference>
<name>A0A0M0BRT4_9ARCH</name>